<feature type="transmembrane region" description="Helical" evidence="2">
    <location>
        <begin position="101"/>
        <end position="123"/>
    </location>
</feature>
<feature type="domain" description="Transglutaminase-like" evidence="3">
    <location>
        <begin position="523"/>
        <end position="611"/>
    </location>
</feature>
<feature type="region of interest" description="Disordered" evidence="1">
    <location>
        <begin position="617"/>
        <end position="641"/>
    </location>
</feature>
<comment type="caution">
    <text evidence="4">The sequence shown here is derived from an EMBL/GenBank/DDBJ whole genome shotgun (WGS) entry which is preliminary data.</text>
</comment>
<feature type="compositionally biased region" description="Polar residues" evidence="1">
    <location>
        <begin position="623"/>
        <end position="641"/>
    </location>
</feature>
<feature type="transmembrane region" description="Helical" evidence="2">
    <location>
        <begin position="171"/>
        <end position="191"/>
    </location>
</feature>
<evidence type="ECO:0000313" key="4">
    <source>
        <dbReference type="EMBL" id="RKP55164.1"/>
    </source>
</evidence>
<organism evidence="4 5">
    <name type="scientific">Cohnella endophytica</name>
    <dbReference type="NCBI Taxonomy" id="2419778"/>
    <lineage>
        <taxon>Bacteria</taxon>
        <taxon>Bacillati</taxon>
        <taxon>Bacillota</taxon>
        <taxon>Bacilli</taxon>
        <taxon>Bacillales</taxon>
        <taxon>Paenibacillaceae</taxon>
        <taxon>Cohnella</taxon>
    </lineage>
</organism>
<feature type="region of interest" description="Disordered" evidence="1">
    <location>
        <begin position="281"/>
        <end position="301"/>
    </location>
</feature>
<dbReference type="Pfam" id="PF13559">
    <property type="entry name" value="DUF4129"/>
    <property type="match status" value="1"/>
</dbReference>
<name>A0A494XX61_9BACL</name>
<feature type="compositionally biased region" description="Polar residues" evidence="1">
    <location>
        <begin position="286"/>
        <end position="299"/>
    </location>
</feature>
<dbReference type="Pfam" id="PF01841">
    <property type="entry name" value="Transglut_core"/>
    <property type="match status" value="1"/>
</dbReference>
<feature type="transmembrane region" description="Helical" evidence="2">
    <location>
        <begin position="143"/>
        <end position="164"/>
    </location>
</feature>
<dbReference type="SUPFAM" id="SSF54001">
    <property type="entry name" value="Cysteine proteinases"/>
    <property type="match status" value="1"/>
</dbReference>
<feature type="transmembrane region" description="Helical" evidence="2">
    <location>
        <begin position="234"/>
        <end position="252"/>
    </location>
</feature>
<dbReference type="Proteomes" id="UP000282076">
    <property type="component" value="Unassembled WGS sequence"/>
</dbReference>
<keyword evidence="2" id="KW-0812">Transmembrane</keyword>
<keyword evidence="5" id="KW-1185">Reference proteome</keyword>
<accession>A0A494XX61</accession>
<dbReference type="InterPro" id="IPR038765">
    <property type="entry name" value="Papain-like_cys_pep_sf"/>
</dbReference>
<dbReference type="Gene3D" id="3.10.620.30">
    <property type="match status" value="1"/>
</dbReference>
<dbReference type="InterPro" id="IPR052901">
    <property type="entry name" value="Bact_TGase-like"/>
</dbReference>
<protein>
    <recommendedName>
        <fullName evidence="3">Transglutaminase-like domain-containing protein</fullName>
    </recommendedName>
</protein>
<reference evidence="4 5" key="1">
    <citation type="submission" date="2018-10" db="EMBL/GenBank/DDBJ databases">
        <title>Cohnella sp. M2MS4P-1, whole genome shotgun sequence.</title>
        <authorList>
            <person name="Tuo L."/>
        </authorList>
    </citation>
    <scope>NUCLEOTIDE SEQUENCE [LARGE SCALE GENOMIC DNA]</scope>
    <source>
        <strain evidence="4 5">M2MS4P-1</strain>
    </source>
</reference>
<dbReference type="AlphaFoldDB" id="A0A494XX61"/>
<dbReference type="InterPro" id="IPR002931">
    <property type="entry name" value="Transglutaminase-like"/>
</dbReference>
<proteinExistence type="predicted"/>
<evidence type="ECO:0000256" key="1">
    <source>
        <dbReference type="SAM" id="MobiDB-lite"/>
    </source>
</evidence>
<keyword evidence="2" id="KW-0472">Membrane</keyword>
<feature type="region of interest" description="Disordered" evidence="1">
    <location>
        <begin position="563"/>
        <end position="582"/>
    </location>
</feature>
<feature type="transmembrane region" description="Helical" evidence="2">
    <location>
        <begin position="197"/>
        <end position="213"/>
    </location>
</feature>
<dbReference type="SMART" id="SM00460">
    <property type="entry name" value="TGc"/>
    <property type="match status" value="1"/>
</dbReference>
<feature type="transmembrane region" description="Helical" evidence="2">
    <location>
        <begin position="54"/>
        <end position="72"/>
    </location>
</feature>
<evidence type="ECO:0000313" key="5">
    <source>
        <dbReference type="Proteomes" id="UP000282076"/>
    </source>
</evidence>
<dbReference type="EMBL" id="RBZM01000004">
    <property type="protein sequence ID" value="RKP55164.1"/>
    <property type="molecule type" value="Genomic_DNA"/>
</dbReference>
<dbReference type="PANTHER" id="PTHR42736:SF1">
    <property type="entry name" value="PROTEIN-GLUTAMINE GAMMA-GLUTAMYLTRANSFERASE"/>
    <property type="match status" value="1"/>
</dbReference>
<gene>
    <name evidence="4" type="ORF">D7Z26_08055</name>
</gene>
<keyword evidence="2" id="KW-1133">Transmembrane helix</keyword>
<feature type="transmembrane region" description="Helical" evidence="2">
    <location>
        <begin position="649"/>
        <end position="670"/>
    </location>
</feature>
<feature type="transmembrane region" description="Helical" evidence="2">
    <location>
        <begin position="78"/>
        <end position="94"/>
    </location>
</feature>
<evidence type="ECO:0000259" key="3">
    <source>
        <dbReference type="SMART" id="SM00460"/>
    </source>
</evidence>
<dbReference type="PANTHER" id="PTHR42736">
    <property type="entry name" value="PROTEIN-GLUTAMINE GAMMA-GLUTAMYLTRANSFERASE"/>
    <property type="match status" value="1"/>
</dbReference>
<dbReference type="InterPro" id="IPR025403">
    <property type="entry name" value="TgpA-like_C"/>
</dbReference>
<evidence type="ECO:0000256" key="2">
    <source>
        <dbReference type="SAM" id="Phobius"/>
    </source>
</evidence>
<sequence length="771" mass="86464">MASVMSEQTMGIQLRFPVGSSASGSWGRFVRMTLRTLLNGQFWRRVVLERLHRLLVIIIVLQLIQCFSDLWWEETYAIVYGVLAVTAVVELLFTRLIGLRLIVQGIALLGMIQWKMPIQWGGWPEKWRSWEQVRSFLTFHVDQLHPFFEIGIGVVALVHVLSWIGSRRAGAIAIFVLSIAGMAAVDSFFPLELWHNIAWIVTAGLAWLVVLHLRQLQVRHPDSWEALAERPLDIAFPAVVIITIVLLAGIFVPRAPVILEDPYTIWTEAQGREVPAFSGEGGVQKVSVTPSTKGSSLSGYSRDDRKIGGSFQFDYSPVMTITTSQSSYWRGESKSIYTGKGWADTKDARLVPLAVGAATDLELDPPRAPGVKTVEVVQTVTVLRKDKIPVLFGAGPVSSVSELKSDNNAGLKWNPEEWEARWTKSARVESYSIVSQVAVLDVKGLQGAPAPSSIDVAPYLQLPDSLPDRVRELAKEKTAGLTNDYDKAKELESYLKETFPYTNKPDLTRQTNRTNGDFVDAFLFEIKEGYCDYFSTSFVVMARSIGLPTRWVKGYATGYDPSRSERERFGGPIATPDPSGAGTYTVRNADAHSWAEVYFEGYGWIPFEPTSGFTVPQPLPQGEVSQPETETDTNATPVDTSVSDRNNDWIVPAGAVGVILIILGLVFVSYRNNRARRLWDRIRSRGHTPNQRVVREMERLLVFMQRQGMRREKHETIRETFERWSDKFSSLTLEFDGALTSFEQARYGHDTGNPQLLHEFTEAATKIRKAL</sequence>